<dbReference type="RefSeq" id="WP_115362191.1">
    <property type="nucleotide sequence ID" value="NZ_QDKL01000002.1"/>
</dbReference>
<evidence type="ECO:0000259" key="3">
    <source>
        <dbReference type="PROSITE" id="PS50006"/>
    </source>
</evidence>
<evidence type="ECO:0000313" key="5">
    <source>
        <dbReference type="Proteomes" id="UP000443582"/>
    </source>
</evidence>
<name>A0ABY0IHT8_9BACT</name>
<dbReference type="Pfam" id="PF00498">
    <property type="entry name" value="FHA"/>
    <property type="match status" value="1"/>
</dbReference>
<sequence length="632" mass="70897">MDQGRSFYLKGKKDIRLPRKNRIILGASDSCDVRMRGAGIDDIHCLIEFAQDKTSIYSMSTKNPVKINNEEVVTCELRGGETITIGNYSFTFGESSELPPQQLIHPQEVVRNLPKQPKFNDEVIQKNQKDSDYQVNYPLSMDDNVKFSEYIFEEPDEIYPIFKYSVDKEAAEVIILFNGKIVGLDYIPHKDGKYNLVGMNPRGNDIEFPYLGKKDKVELLDIKKNDVAVGRIPGFEHRTFLNNKNAKNSLRRDDIHIFEKDNLKVFIRGTEAPPIVKSAPIFRRDKELRKYLIFCVLVFAVFMGGMLNFQVDKEIEKEKVPERIAKILYKPKQLRVTKKKNVIKKETPKKVQKKAPVKQEVSNTPKEQKPSKSRGDRTAKASNSTPKKAAPKKGPTNDKKVVRKSNKKAGKPSRTTKKASKVKKLSNNRKSRGKVDVYKSPSFTSSMNSLMAKGGSLSSFADAGTTESFKDDSNALSMGESAQVQKADVKAEVGSLSSKTRGKLSSSFGTDGLVHKKKVYIAGVPYREVILGSMDRNDIMRILMENVPQFRYCYQKELDVQQKAISGVLAMDFVIGASGNVTRAKVTKADKAVPRSVKNCVANHLKTIQFPRPKGGAEVAVHVPLNLNPSSY</sequence>
<evidence type="ECO:0000256" key="1">
    <source>
        <dbReference type="SAM" id="MobiDB-lite"/>
    </source>
</evidence>
<feature type="domain" description="FHA" evidence="3">
    <location>
        <begin position="23"/>
        <end position="72"/>
    </location>
</feature>
<keyword evidence="2" id="KW-0472">Membrane</keyword>
<evidence type="ECO:0000256" key="2">
    <source>
        <dbReference type="SAM" id="Phobius"/>
    </source>
</evidence>
<dbReference type="InterPro" id="IPR008984">
    <property type="entry name" value="SMAD_FHA_dom_sf"/>
</dbReference>
<proteinExistence type="predicted"/>
<dbReference type="NCBIfam" id="NF033768">
    <property type="entry name" value="myxo_SS_tail"/>
    <property type="match status" value="1"/>
</dbReference>
<keyword evidence="2" id="KW-1133">Transmembrane helix</keyword>
<dbReference type="InterPro" id="IPR049806">
    <property type="entry name" value="MasK-like_C"/>
</dbReference>
<dbReference type="CDD" id="cd22673">
    <property type="entry name" value="FHA_Ki67"/>
    <property type="match status" value="1"/>
</dbReference>
<keyword evidence="2" id="KW-0812">Transmembrane</keyword>
<dbReference type="EMBL" id="QDKL01000002">
    <property type="protein sequence ID" value="RZF22125.1"/>
    <property type="molecule type" value="Genomic_DNA"/>
</dbReference>
<feature type="compositionally biased region" description="Basic residues" evidence="1">
    <location>
        <begin position="401"/>
        <end position="432"/>
    </location>
</feature>
<dbReference type="SUPFAM" id="SSF49879">
    <property type="entry name" value="SMAD/FHA domain"/>
    <property type="match status" value="1"/>
</dbReference>
<evidence type="ECO:0000313" key="4">
    <source>
        <dbReference type="EMBL" id="RZF22125.1"/>
    </source>
</evidence>
<dbReference type="PROSITE" id="PS50006">
    <property type="entry name" value="FHA_DOMAIN"/>
    <property type="match status" value="1"/>
</dbReference>
<dbReference type="Proteomes" id="UP000443582">
    <property type="component" value="Unassembled WGS sequence"/>
</dbReference>
<feature type="region of interest" description="Disordered" evidence="1">
    <location>
        <begin position="339"/>
        <end position="439"/>
    </location>
</feature>
<keyword evidence="5" id="KW-1185">Reference proteome</keyword>
<comment type="caution">
    <text evidence="4">The sequence shown here is derived from an EMBL/GenBank/DDBJ whole genome shotgun (WGS) entry which is preliminary data.</text>
</comment>
<feature type="compositionally biased region" description="Basic and acidic residues" evidence="1">
    <location>
        <begin position="366"/>
        <end position="379"/>
    </location>
</feature>
<reference evidence="5" key="1">
    <citation type="journal article" date="2019" name="Int. J. Syst. Evol. Microbiol.">
        <title>Halobacteriovorax valvorus sp. nov., a novel prokaryotic predator isolated from coastal seawater of China.</title>
        <authorList>
            <person name="Chen M.-X."/>
        </authorList>
    </citation>
    <scope>NUCLEOTIDE SEQUENCE [LARGE SCALE GENOMIC DNA]</scope>
    <source>
        <strain evidence="5">BL9</strain>
    </source>
</reference>
<gene>
    <name evidence="4" type="ORF">DAY19_10610</name>
</gene>
<organism evidence="4 5">
    <name type="scientific">Halobacteriovorax vibrionivorans</name>
    <dbReference type="NCBI Taxonomy" id="2152716"/>
    <lineage>
        <taxon>Bacteria</taxon>
        <taxon>Pseudomonadati</taxon>
        <taxon>Bdellovibrionota</taxon>
        <taxon>Bacteriovoracia</taxon>
        <taxon>Bacteriovoracales</taxon>
        <taxon>Halobacteriovoraceae</taxon>
        <taxon>Halobacteriovorax</taxon>
    </lineage>
</organism>
<feature type="transmembrane region" description="Helical" evidence="2">
    <location>
        <begin position="291"/>
        <end position="309"/>
    </location>
</feature>
<dbReference type="Gene3D" id="2.60.200.20">
    <property type="match status" value="1"/>
</dbReference>
<dbReference type="InterPro" id="IPR000253">
    <property type="entry name" value="FHA_dom"/>
</dbReference>
<protein>
    <submittedName>
        <fullName evidence="4">AgmX/PglI C-terminal domain-containing protein</fullName>
    </submittedName>
</protein>
<accession>A0ABY0IHT8</accession>